<dbReference type="InterPro" id="IPR050358">
    <property type="entry name" value="RSE1/DDB1/CFT1"/>
</dbReference>
<dbReference type="Gene3D" id="2.130.10.10">
    <property type="entry name" value="YVTN repeat-like/Quinoprotein amine dehydrogenase"/>
    <property type="match status" value="2"/>
</dbReference>
<dbReference type="OMA" id="ICLASQE"/>
<evidence type="ECO:0000313" key="3">
    <source>
        <dbReference type="Proteomes" id="UP000008974"/>
    </source>
</evidence>
<name>E1EY13_GIAIA</name>
<gene>
    <name evidence="2" type="ORF">GLP15_4259</name>
</gene>
<dbReference type="InterPro" id="IPR015943">
    <property type="entry name" value="WD40/YVTN_repeat-like_dom_sf"/>
</dbReference>
<sequence>MLHTSIKERRGWEHWVVGRFTSSNEEQIVASSGSVLYLYSVIESSLTGTRRLICLASQELYSTILDIDVLDLSKENGSKALLLVIDDGGRLSIHTVQCMIDDKASVSFFHCILTHRVSRSGIRNTCPWRVVGQFGYIAVLLLDATLLIFKLETKEKLHGADSMLLETLEPDEMFLLPPTVISLVDVLLTSGSTDKIEEIRPPGRWGVPQLLSLDLCITLLSEPCCIVLGKDTCTGLHLLFRVAMVNTCSKVHYLIVHPSILGIKNVSSGLLGFGGRLILCLSTDFLSTNWLNIYPFLHAHRDGTSAFDYAEEGELLINIASLSSYELLDPLRSVGCALFGTYLTIASKSSVSLSIEHIVFAQEVQCDQNSNCSHVWLCSETGELISILIPVNQSNFTLDNILFLSSAAHSNLSSMSEANTQVEQFTLHSTGSLSLQTIRLGTLSIPCQGYFLLISGFLGCIMTTGSLILYRIIDLPRGHKLAPLPLLSQLVRYPTYRDDNPIYPALQLLQLLTQPIALKNCEDTTEFLSKVLLHETSLPIADIIASAIVLSAPDGIDSKYLVANTTSLSLCSLAIPMTHIYSGPLLKEESLSVSSVVLHQVMLSSTGYLIFSCTTLNPQQIWSWKNICLKAVDTGLEHASHHSTIVYSPPVSSIMCTEALKINLLFVSKSFVTQRNVTPICLEGHLLDIFMLHNDILLQIFEEDDPCRIRLVFISLCHSSIKKVLSYASQILTDHDKYIDDFTIDSSTNKWSSSNVERHKYDDELSEDEPEILESPLYLIFTYDCSLKAPLVSVLYCMPVNDMSVQICFQTQNGLIKLSINIHPLHQLQLCTNRDNDREVYPHNIHISKFLPTFIIDSHVSFNQHNKQPYQQLVHVCSDLFLYSNSNVLTLYSKSFYSDNTSQIIDSIDSSSKDAFPTYVLEDKRHIIHISLSAYWSSPIEYRYTPVFVVATDGLHIVYVDKKEETLLNMKSIMSLLELNEYLATTASIFAKDTSILSSNQSYDTKNFKIYPVSTTSVIVTRDGVVFYWIGFSIVKDCPIPNQLYRLDLSIPFLLSINSLSIEGHLDKYFIGVTADLQFHVFEPSEGLPCPSLTKIKVFAEDNAGLSVYGLTVLKGGYCACIVRPHSEPNKTRLVIIRTMGLGRTLPDNELEIKYTIPLATNTSLMSYDYSSGRLSWADGQSFYTTENIIKLLSQQLKEIHPARYSLSSELNITALCGMGQSSTTLCIGVAQKLMVYDITAKEVIAQESLPDAIVRLLFLGNSRIVVVMNKAGLAVLSFSQQKRKLTLELTDSVPMRIITAILPLNSDIIIIGDRFGTISVLSCTIDSRYHQVSVSKKLSLYAEICVASPVTSLTAEPRRSKGSNTIIYYTLFTGEIGKIELITDKGTFSRLLCNQETAHKNGLYNPTTSMASESHRRFRYGSYSFVNTVDISFLSEICRTRSLKQKFSKLTQKESL</sequence>
<comment type="caution">
    <text evidence="2">The sequence shown here is derived from an EMBL/GenBank/DDBJ whole genome shotgun (WGS) entry which is preliminary data.</text>
</comment>
<dbReference type="GO" id="GO:0003676">
    <property type="term" value="F:nucleic acid binding"/>
    <property type="evidence" value="ECO:0007669"/>
    <property type="project" value="InterPro"/>
</dbReference>
<dbReference type="PANTHER" id="PTHR10644">
    <property type="entry name" value="DNA REPAIR/RNA PROCESSING CPSF FAMILY"/>
    <property type="match status" value="1"/>
</dbReference>
<organism evidence="2 3">
    <name type="scientific">Giardia intestinalis (strain P15)</name>
    <name type="common">Giardia lamblia</name>
    <dbReference type="NCBI Taxonomy" id="658858"/>
    <lineage>
        <taxon>Eukaryota</taxon>
        <taxon>Metamonada</taxon>
        <taxon>Diplomonadida</taxon>
        <taxon>Hexamitidae</taxon>
        <taxon>Giardiinae</taxon>
        <taxon>Giardia</taxon>
    </lineage>
</organism>
<dbReference type="OrthoDB" id="10256350at2759"/>
<dbReference type="GO" id="GO:0005634">
    <property type="term" value="C:nucleus"/>
    <property type="evidence" value="ECO:0007669"/>
    <property type="project" value="InterPro"/>
</dbReference>
<dbReference type="EMBL" id="ACVC01000055">
    <property type="protein sequence ID" value="EFO64908.1"/>
    <property type="molecule type" value="Genomic_DNA"/>
</dbReference>
<evidence type="ECO:0000313" key="2">
    <source>
        <dbReference type="EMBL" id="EFO64908.1"/>
    </source>
</evidence>
<accession>E1EY13</accession>
<evidence type="ECO:0000259" key="1">
    <source>
        <dbReference type="Pfam" id="PF03178"/>
    </source>
</evidence>
<protein>
    <recommendedName>
        <fullName evidence="1">RSE1/DDB1/CPSF1 C-terminal domain-containing protein</fullName>
    </recommendedName>
</protein>
<reference evidence="2 3" key="1">
    <citation type="journal article" date="2010" name="BMC Genomics">
        <title>Genome analysis and comparative genomics of a Giardia intestinalis assemblage E isolate.</title>
        <authorList>
            <person name="Jerlstrom-Hultqvist J."/>
            <person name="Franzen O."/>
            <person name="Ankarklev J."/>
            <person name="Xu F."/>
            <person name="Nohynkova E."/>
            <person name="Andersson J.O."/>
            <person name="Svard S.G."/>
            <person name="Andersson B."/>
        </authorList>
    </citation>
    <scope>NUCLEOTIDE SEQUENCE [LARGE SCALE GENOMIC DNA]</scope>
    <source>
        <strain evidence="2 3">P15</strain>
    </source>
</reference>
<dbReference type="Pfam" id="PF03178">
    <property type="entry name" value="CPSF_A"/>
    <property type="match status" value="1"/>
</dbReference>
<dbReference type="VEuPathDB" id="GiardiaDB:GLP15_4259"/>
<feature type="domain" description="RSE1/DDB1/CPSF1 C-terminal" evidence="1">
    <location>
        <begin position="1212"/>
        <end position="1392"/>
    </location>
</feature>
<proteinExistence type="predicted"/>
<dbReference type="InterPro" id="IPR004871">
    <property type="entry name" value="RSE1/DDB1/CPSF1_C"/>
</dbReference>
<dbReference type="Proteomes" id="UP000008974">
    <property type="component" value="Unassembled WGS sequence"/>
</dbReference>